<dbReference type="PANTHER" id="PTHR47713">
    <property type="entry name" value="HOMEODOMAIN-LIKE SUPERFAMILY PROTEIN"/>
    <property type="match status" value="1"/>
</dbReference>
<dbReference type="Proteomes" id="UP000241394">
    <property type="component" value="Chromosome LG26"/>
</dbReference>
<feature type="DNA-binding region" description="Homeobox" evidence="2">
    <location>
        <begin position="14"/>
        <end position="73"/>
    </location>
</feature>
<gene>
    <name evidence="6" type="ORF">CEY00_Acc30342</name>
</gene>
<dbReference type="CDD" id="cd00086">
    <property type="entry name" value="homeodomain"/>
    <property type="match status" value="1"/>
</dbReference>
<feature type="region of interest" description="Disordered" evidence="4">
    <location>
        <begin position="95"/>
        <end position="121"/>
    </location>
</feature>
<dbReference type="FunCoup" id="A0A2R6PFH6">
    <property type="interactions" value="1233"/>
</dbReference>
<dbReference type="InterPro" id="IPR001356">
    <property type="entry name" value="HD"/>
</dbReference>
<keyword evidence="2 3" id="KW-0371">Homeobox</keyword>
<dbReference type="OrthoDB" id="6159439at2759"/>
<keyword evidence="2 3" id="KW-0238">DNA-binding</keyword>
<dbReference type="OMA" id="TEYRAPN"/>
<comment type="subcellular location">
    <subcellularLocation>
        <location evidence="1 2 3">Nucleus</location>
    </subcellularLocation>
</comment>
<evidence type="ECO:0000256" key="2">
    <source>
        <dbReference type="PROSITE-ProRule" id="PRU00108"/>
    </source>
</evidence>
<feature type="compositionally biased region" description="Polar residues" evidence="4">
    <location>
        <begin position="143"/>
        <end position="154"/>
    </location>
</feature>
<dbReference type="GO" id="GO:0005634">
    <property type="term" value="C:nucleus"/>
    <property type="evidence" value="ECO:0007669"/>
    <property type="project" value="UniProtKB-SubCell"/>
</dbReference>
<evidence type="ECO:0000256" key="3">
    <source>
        <dbReference type="RuleBase" id="RU000682"/>
    </source>
</evidence>
<dbReference type="GO" id="GO:0003677">
    <property type="term" value="F:DNA binding"/>
    <property type="evidence" value="ECO:0007669"/>
    <property type="project" value="UniProtKB-UniRule"/>
</dbReference>
<dbReference type="PROSITE" id="PS50071">
    <property type="entry name" value="HOMEOBOX_2"/>
    <property type="match status" value="1"/>
</dbReference>
<reference evidence="6 7" key="1">
    <citation type="submission" date="2017-07" db="EMBL/GenBank/DDBJ databases">
        <title>An improved, manually edited Actinidia chinensis var. chinensis (kiwifruit) genome highlights the challenges associated with draft genomes and gene prediction in plants.</title>
        <authorList>
            <person name="Pilkington S."/>
            <person name="Crowhurst R."/>
            <person name="Hilario E."/>
            <person name="Nardozza S."/>
            <person name="Fraser L."/>
            <person name="Peng Y."/>
            <person name="Gunaseelan K."/>
            <person name="Simpson R."/>
            <person name="Tahir J."/>
            <person name="Deroles S."/>
            <person name="Templeton K."/>
            <person name="Luo Z."/>
            <person name="Davy M."/>
            <person name="Cheng C."/>
            <person name="Mcneilage M."/>
            <person name="Scaglione D."/>
            <person name="Liu Y."/>
            <person name="Zhang Q."/>
            <person name="Datson P."/>
            <person name="De Silva N."/>
            <person name="Gardiner S."/>
            <person name="Bassett H."/>
            <person name="Chagne D."/>
            <person name="Mccallum J."/>
            <person name="Dzierzon H."/>
            <person name="Deng C."/>
            <person name="Wang Y.-Y."/>
            <person name="Barron N."/>
            <person name="Manako K."/>
            <person name="Bowen J."/>
            <person name="Foster T."/>
            <person name="Erridge Z."/>
            <person name="Tiffin H."/>
            <person name="Waite C."/>
            <person name="Davies K."/>
            <person name="Grierson E."/>
            <person name="Laing W."/>
            <person name="Kirk R."/>
            <person name="Chen X."/>
            <person name="Wood M."/>
            <person name="Montefiori M."/>
            <person name="Brummell D."/>
            <person name="Schwinn K."/>
            <person name="Catanach A."/>
            <person name="Fullerton C."/>
            <person name="Li D."/>
            <person name="Meiyalaghan S."/>
            <person name="Nieuwenhuizen N."/>
            <person name="Read N."/>
            <person name="Prakash R."/>
            <person name="Hunter D."/>
            <person name="Zhang H."/>
            <person name="Mckenzie M."/>
            <person name="Knabel M."/>
            <person name="Harris A."/>
            <person name="Allan A."/>
            <person name="Chen A."/>
            <person name="Janssen B."/>
            <person name="Plunkett B."/>
            <person name="Dwamena C."/>
            <person name="Voogd C."/>
            <person name="Leif D."/>
            <person name="Lafferty D."/>
            <person name="Souleyre E."/>
            <person name="Varkonyi-Gasic E."/>
            <person name="Gambi F."/>
            <person name="Hanley J."/>
            <person name="Yao J.-L."/>
            <person name="Cheung J."/>
            <person name="David K."/>
            <person name="Warren B."/>
            <person name="Marsh K."/>
            <person name="Snowden K."/>
            <person name="Lin-Wang K."/>
            <person name="Brian L."/>
            <person name="Martinez-Sanchez M."/>
            <person name="Wang M."/>
            <person name="Ileperuma N."/>
            <person name="Macnee N."/>
            <person name="Campin R."/>
            <person name="Mcatee P."/>
            <person name="Drummond R."/>
            <person name="Espley R."/>
            <person name="Ireland H."/>
            <person name="Wu R."/>
            <person name="Atkinson R."/>
            <person name="Karunairetnam S."/>
            <person name="Bulley S."/>
            <person name="Chunkath S."/>
            <person name="Hanley Z."/>
            <person name="Storey R."/>
            <person name="Thrimawithana A."/>
            <person name="Thomson S."/>
            <person name="David C."/>
            <person name="Testolin R."/>
        </authorList>
    </citation>
    <scope>NUCLEOTIDE SEQUENCE [LARGE SCALE GENOMIC DNA]</scope>
    <source>
        <strain evidence="7">cv. Red5</strain>
        <tissue evidence="6">Young leaf</tissue>
    </source>
</reference>
<name>A0A2R6PFH6_ACTCC</name>
<feature type="region of interest" description="Disordered" evidence="4">
    <location>
        <begin position="493"/>
        <end position="517"/>
    </location>
</feature>
<protein>
    <submittedName>
        <fullName evidence="6">Homeobox-DDT domain protein</fullName>
    </submittedName>
</protein>
<dbReference type="Gramene" id="PSR90144">
    <property type="protein sequence ID" value="PSR90144"/>
    <property type="gene ID" value="CEY00_Acc30342"/>
</dbReference>
<reference evidence="7" key="2">
    <citation type="journal article" date="2018" name="BMC Genomics">
        <title>A manually annotated Actinidia chinensis var. chinensis (kiwifruit) genome highlights the challenges associated with draft genomes and gene prediction in plants.</title>
        <authorList>
            <person name="Pilkington S.M."/>
            <person name="Crowhurst R."/>
            <person name="Hilario E."/>
            <person name="Nardozza S."/>
            <person name="Fraser L."/>
            <person name="Peng Y."/>
            <person name="Gunaseelan K."/>
            <person name="Simpson R."/>
            <person name="Tahir J."/>
            <person name="Deroles S.C."/>
            <person name="Templeton K."/>
            <person name="Luo Z."/>
            <person name="Davy M."/>
            <person name="Cheng C."/>
            <person name="McNeilage M."/>
            <person name="Scaglione D."/>
            <person name="Liu Y."/>
            <person name="Zhang Q."/>
            <person name="Datson P."/>
            <person name="De Silva N."/>
            <person name="Gardiner S.E."/>
            <person name="Bassett H."/>
            <person name="Chagne D."/>
            <person name="McCallum J."/>
            <person name="Dzierzon H."/>
            <person name="Deng C."/>
            <person name="Wang Y.Y."/>
            <person name="Barron L."/>
            <person name="Manako K."/>
            <person name="Bowen J."/>
            <person name="Foster T.M."/>
            <person name="Erridge Z.A."/>
            <person name="Tiffin H."/>
            <person name="Waite C.N."/>
            <person name="Davies K.M."/>
            <person name="Grierson E.P."/>
            <person name="Laing W.A."/>
            <person name="Kirk R."/>
            <person name="Chen X."/>
            <person name="Wood M."/>
            <person name="Montefiori M."/>
            <person name="Brummell D.A."/>
            <person name="Schwinn K.E."/>
            <person name="Catanach A."/>
            <person name="Fullerton C."/>
            <person name="Li D."/>
            <person name="Meiyalaghan S."/>
            <person name="Nieuwenhuizen N."/>
            <person name="Read N."/>
            <person name="Prakash R."/>
            <person name="Hunter D."/>
            <person name="Zhang H."/>
            <person name="McKenzie M."/>
            <person name="Knabel M."/>
            <person name="Harris A."/>
            <person name="Allan A.C."/>
            <person name="Gleave A."/>
            <person name="Chen A."/>
            <person name="Janssen B.J."/>
            <person name="Plunkett B."/>
            <person name="Ampomah-Dwamena C."/>
            <person name="Voogd C."/>
            <person name="Leif D."/>
            <person name="Lafferty D."/>
            <person name="Souleyre E.J.F."/>
            <person name="Varkonyi-Gasic E."/>
            <person name="Gambi F."/>
            <person name="Hanley J."/>
            <person name="Yao J.L."/>
            <person name="Cheung J."/>
            <person name="David K.M."/>
            <person name="Warren B."/>
            <person name="Marsh K."/>
            <person name="Snowden K.C."/>
            <person name="Lin-Wang K."/>
            <person name="Brian L."/>
            <person name="Martinez-Sanchez M."/>
            <person name="Wang M."/>
            <person name="Ileperuma N."/>
            <person name="Macnee N."/>
            <person name="Campin R."/>
            <person name="McAtee P."/>
            <person name="Drummond R.S.M."/>
            <person name="Espley R.V."/>
            <person name="Ireland H.S."/>
            <person name="Wu R."/>
            <person name="Atkinson R.G."/>
            <person name="Karunairetnam S."/>
            <person name="Bulley S."/>
            <person name="Chunkath S."/>
            <person name="Hanley Z."/>
            <person name="Storey R."/>
            <person name="Thrimawithana A.H."/>
            <person name="Thomson S."/>
            <person name="David C."/>
            <person name="Testolin R."/>
            <person name="Huang H."/>
            <person name="Hellens R.P."/>
            <person name="Schaffer R.J."/>
        </authorList>
    </citation>
    <scope>NUCLEOTIDE SEQUENCE [LARGE SCALE GENOMIC DNA]</scope>
    <source>
        <strain evidence="7">cv. Red5</strain>
    </source>
</reference>
<organism evidence="6 7">
    <name type="scientific">Actinidia chinensis var. chinensis</name>
    <name type="common">Chinese soft-hair kiwi</name>
    <dbReference type="NCBI Taxonomy" id="1590841"/>
    <lineage>
        <taxon>Eukaryota</taxon>
        <taxon>Viridiplantae</taxon>
        <taxon>Streptophyta</taxon>
        <taxon>Embryophyta</taxon>
        <taxon>Tracheophyta</taxon>
        <taxon>Spermatophyta</taxon>
        <taxon>Magnoliopsida</taxon>
        <taxon>eudicotyledons</taxon>
        <taxon>Gunneridae</taxon>
        <taxon>Pentapetalae</taxon>
        <taxon>asterids</taxon>
        <taxon>Ericales</taxon>
        <taxon>Actinidiaceae</taxon>
        <taxon>Actinidia</taxon>
    </lineage>
</organism>
<keyword evidence="2 3" id="KW-0539">Nucleus</keyword>
<dbReference type="AlphaFoldDB" id="A0A2R6PFH6"/>
<accession>A0A2R6PFH6</accession>
<evidence type="ECO:0000259" key="5">
    <source>
        <dbReference type="PROSITE" id="PS50071"/>
    </source>
</evidence>
<keyword evidence="7" id="KW-1185">Reference proteome</keyword>
<dbReference type="InterPro" id="IPR009057">
    <property type="entry name" value="Homeodomain-like_sf"/>
</dbReference>
<dbReference type="SMART" id="SM00389">
    <property type="entry name" value="HOX"/>
    <property type="match status" value="1"/>
</dbReference>
<evidence type="ECO:0000256" key="1">
    <source>
        <dbReference type="ARBA" id="ARBA00004123"/>
    </source>
</evidence>
<evidence type="ECO:0000256" key="4">
    <source>
        <dbReference type="SAM" id="MobiDB-lite"/>
    </source>
</evidence>
<proteinExistence type="predicted"/>
<dbReference type="Gene3D" id="1.10.10.60">
    <property type="entry name" value="Homeodomain-like"/>
    <property type="match status" value="1"/>
</dbReference>
<dbReference type="SUPFAM" id="SSF46689">
    <property type="entry name" value="Homeodomain-like"/>
    <property type="match status" value="1"/>
</dbReference>
<dbReference type="Pfam" id="PF00046">
    <property type="entry name" value="Homeodomain"/>
    <property type="match status" value="1"/>
</dbReference>
<feature type="region of interest" description="Disordered" evidence="4">
    <location>
        <begin position="134"/>
        <end position="154"/>
    </location>
</feature>
<sequence>MEVHSEDNNTPPEKSKKRRFKTPSQVEALEKFYSEHKYPSEEMKSEIAGSLGLTEKQVSGWFCHRRLKDKNSQHGEVPANGRQDRSSGIIQEYVSGHRQDSCSSTKQGNNRHFIPKELESRRFTGQDYSAADLAYEHGHDPNGNDSDTSSESSLPLQYRVHHQNGDPFDMATSRYLPQDENMPPINSMGIRPRIGPSGYLKVKVPVENVAITAVKRQLGRHYREDGPALGVEFDPLPPGAFESSNKDPVNEPCHLGDPDLRPSPDFSRIYSQPNTSMRYQVYNSKMSSQDADLEGSSFKIMRRFDPCENSIGHQPKPKPILPNRTNPFPGWNSSIEMDEASAGEIPVYGSCKMRAKPDLEGRRRVSVSRHHLHPYGYQVTDGQREEPWLCDTYAVTTEDAHREHFESKYSNITRKPREALDMKDIELSRRMAKEDKLYGERRATMEYCNPARVMVHPTNEMRVANGCWDEFPQQQCAKEALMGERRQWTNTIKRSAVDDQPSSFSEDETAEASSSLD</sequence>
<evidence type="ECO:0000313" key="7">
    <source>
        <dbReference type="Proteomes" id="UP000241394"/>
    </source>
</evidence>
<evidence type="ECO:0000313" key="6">
    <source>
        <dbReference type="EMBL" id="PSR90144.1"/>
    </source>
</evidence>
<feature type="domain" description="Homeobox" evidence="5">
    <location>
        <begin position="12"/>
        <end position="72"/>
    </location>
</feature>
<dbReference type="STRING" id="1590841.A0A2R6PFH6"/>
<feature type="region of interest" description="Disordered" evidence="4">
    <location>
        <begin position="1"/>
        <end position="24"/>
    </location>
</feature>
<comment type="caution">
    <text evidence="6">The sequence shown here is derived from an EMBL/GenBank/DDBJ whole genome shotgun (WGS) entry which is preliminary data.</text>
</comment>
<dbReference type="InParanoid" id="A0A2R6PFH6"/>
<dbReference type="EMBL" id="NKQK01000026">
    <property type="protein sequence ID" value="PSR90144.1"/>
    <property type="molecule type" value="Genomic_DNA"/>
</dbReference>
<dbReference type="PANTHER" id="PTHR47713:SF2">
    <property type="entry name" value="HOMEODOMAIN-LIKE SUPERFAMILY PROTEIN"/>
    <property type="match status" value="1"/>
</dbReference>
<feature type="compositionally biased region" description="Polar residues" evidence="4">
    <location>
        <begin position="101"/>
        <end position="110"/>
    </location>
</feature>